<dbReference type="PROSITE" id="PS01227">
    <property type="entry name" value="UPF0012"/>
    <property type="match status" value="1"/>
</dbReference>
<dbReference type="PROSITE" id="PS50263">
    <property type="entry name" value="CN_HYDROLASE"/>
    <property type="match status" value="1"/>
</dbReference>
<comment type="caution">
    <text evidence="4">The sequence shown here is derived from an EMBL/GenBank/DDBJ whole genome shotgun (WGS) entry which is preliminary data.</text>
</comment>
<dbReference type="Proteomes" id="UP000295341">
    <property type="component" value="Unassembled WGS sequence"/>
</dbReference>
<keyword evidence="2" id="KW-0378">Hydrolase</keyword>
<reference evidence="4 5" key="1">
    <citation type="submission" date="2019-03" db="EMBL/GenBank/DDBJ databases">
        <title>Genomic Encyclopedia of Type Strains, Phase IV (KMG-IV): sequencing the most valuable type-strain genomes for metagenomic binning, comparative biology and taxonomic classification.</title>
        <authorList>
            <person name="Goeker M."/>
        </authorList>
    </citation>
    <scope>NUCLEOTIDE SEQUENCE [LARGE SCALE GENOMIC DNA]</scope>
    <source>
        <strain evidence="4 5">DSM 26377</strain>
    </source>
</reference>
<proteinExistence type="inferred from homology"/>
<dbReference type="InterPro" id="IPR036526">
    <property type="entry name" value="C-N_Hydrolase_sf"/>
</dbReference>
<dbReference type="AlphaFoldDB" id="A0A4R7NTQ4"/>
<dbReference type="CDD" id="cd07572">
    <property type="entry name" value="nit"/>
    <property type="match status" value="1"/>
</dbReference>
<dbReference type="InterPro" id="IPR003010">
    <property type="entry name" value="C-N_Hydrolase"/>
</dbReference>
<organism evidence="4 5">
    <name type="scientific">Panacagrimonas perspica</name>
    <dbReference type="NCBI Taxonomy" id="381431"/>
    <lineage>
        <taxon>Bacteria</taxon>
        <taxon>Pseudomonadati</taxon>
        <taxon>Pseudomonadota</taxon>
        <taxon>Gammaproteobacteria</taxon>
        <taxon>Nevskiales</taxon>
        <taxon>Nevskiaceae</taxon>
        <taxon>Panacagrimonas</taxon>
    </lineage>
</organism>
<accession>A0A4R7NTQ4</accession>
<dbReference type="InterPro" id="IPR001110">
    <property type="entry name" value="UPF0012_CS"/>
</dbReference>
<comment type="similarity">
    <text evidence="1">Belongs to the carbon-nitrogen hydrolase superfamily. NIT1/NIT2 family.</text>
</comment>
<sequence>MSAVAALQMNSGDDVAANLAAAERLVESAAASGALLAALPENFAFMGAYETAKLAHAEADGNGPIQDFLADCAQKHKIWVVAGTVPVAVPGDPQRVYAASLVYDAQGRRAARYDKIHLFDVDVQREGRSERYHESKHIAAGDWKPVTVDTPVGRLGLSVCYDVRFPELYRALVDDGAQLLCTPAAFTARTGEVHWEMLQRARAVENLCYVIAPAQHGTHPGGRSTWGHAMVVDPWGEVLACEPSGDAAVVGRVDLEKQKALRASFPALNHRRA</sequence>
<protein>
    <submittedName>
        <fullName evidence="4">Nitrilase</fullName>
    </submittedName>
</protein>
<dbReference type="RefSeq" id="WP_133883767.1">
    <property type="nucleotide sequence ID" value="NZ_MWIN01000003.1"/>
</dbReference>
<keyword evidence="5" id="KW-1185">Reference proteome</keyword>
<evidence type="ECO:0000256" key="1">
    <source>
        <dbReference type="ARBA" id="ARBA00010613"/>
    </source>
</evidence>
<dbReference type="PANTHER" id="PTHR23088">
    <property type="entry name" value="NITRILASE-RELATED"/>
    <property type="match status" value="1"/>
</dbReference>
<dbReference type="OrthoDB" id="9811121at2"/>
<name>A0A4R7NTQ4_9GAMM</name>
<dbReference type="EMBL" id="SOBT01000012">
    <property type="protein sequence ID" value="TDU24357.1"/>
    <property type="molecule type" value="Genomic_DNA"/>
</dbReference>
<dbReference type="Pfam" id="PF00795">
    <property type="entry name" value="CN_hydrolase"/>
    <property type="match status" value="1"/>
</dbReference>
<evidence type="ECO:0000313" key="5">
    <source>
        <dbReference type="Proteomes" id="UP000295341"/>
    </source>
</evidence>
<evidence type="ECO:0000313" key="4">
    <source>
        <dbReference type="EMBL" id="TDU24357.1"/>
    </source>
</evidence>
<dbReference type="Gene3D" id="3.60.110.10">
    <property type="entry name" value="Carbon-nitrogen hydrolase"/>
    <property type="match status" value="1"/>
</dbReference>
<gene>
    <name evidence="4" type="ORF">DFR24_4624</name>
</gene>
<evidence type="ECO:0000259" key="3">
    <source>
        <dbReference type="PROSITE" id="PS50263"/>
    </source>
</evidence>
<dbReference type="GO" id="GO:0016811">
    <property type="term" value="F:hydrolase activity, acting on carbon-nitrogen (but not peptide) bonds, in linear amides"/>
    <property type="evidence" value="ECO:0007669"/>
    <property type="project" value="InterPro"/>
</dbReference>
<evidence type="ECO:0000256" key="2">
    <source>
        <dbReference type="ARBA" id="ARBA00022801"/>
    </source>
</evidence>
<dbReference type="InterPro" id="IPR045254">
    <property type="entry name" value="Nit1/2_C-N_Hydrolase"/>
</dbReference>
<feature type="domain" description="CN hydrolase" evidence="3">
    <location>
        <begin position="1"/>
        <end position="255"/>
    </location>
</feature>
<dbReference type="SUPFAM" id="SSF56317">
    <property type="entry name" value="Carbon-nitrogen hydrolase"/>
    <property type="match status" value="1"/>
</dbReference>
<dbReference type="PANTHER" id="PTHR23088:SF27">
    <property type="entry name" value="DEAMINATED GLUTATHIONE AMIDASE"/>
    <property type="match status" value="1"/>
</dbReference>